<dbReference type="InParanoid" id="A0A1Y2DFS0"/>
<keyword evidence="9" id="KW-1185">Reference proteome</keyword>
<comment type="similarity">
    <text evidence="2">Belongs to the major facilitator superfamily.</text>
</comment>
<dbReference type="PANTHER" id="PTHR23502:SF68">
    <property type="entry name" value="MULTIDRUG TRANSPORTER, PUTATIVE (AFU_ORTHOLOGUE AFUA_3G01120)-RELATED"/>
    <property type="match status" value="1"/>
</dbReference>
<feature type="transmembrane region" description="Helical" evidence="7">
    <location>
        <begin position="174"/>
        <end position="194"/>
    </location>
</feature>
<dbReference type="PANTHER" id="PTHR23502">
    <property type="entry name" value="MAJOR FACILITATOR SUPERFAMILY"/>
    <property type="match status" value="1"/>
</dbReference>
<gene>
    <name evidence="8" type="ORF">BCR38DRAFT_353583</name>
</gene>
<dbReference type="EMBL" id="MCFJ01000017">
    <property type="protein sequence ID" value="ORY58121.1"/>
    <property type="molecule type" value="Genomic_DNA"/>
</dbReference>
<feature type="transmembrane region" description="Helical" evidence="7">
    <location>
        <begin position="564"/>
        <end position="584"/>
    </location>
</feature>
<evidence type="ECO:0000256" key="5">
    <source>
        <dbReference type="ARBA" id="ARBA00023136"/>
    </source>
</evidence>
<feature type="region of interest" description="Disordered" evidence="6">
    <location>
        <begin position="1"/>
        <end position="82"/>
    </location>
</feature>
<feature type="compositionally biased region" description="Basic and acidic residues" evidence="6">
    <location>
        <begin position="1"/>
        <end position="19"/>
    </location>
</feature>
<dbReference type="Pfam" id="PF07690">
    <property type="entry name" value="MFS_1"/>
    <property type="match status" value="1"/>
</dbReference>
<evidence type="ECO:0000256" key="3">
    <source>
        <dbReference type="ARBA" id="ARBA00022692"/>
    </source>
</evidence>
<feature type="transmembrane region" description="Helical" evidence="7">
    <location>
        <begin position="382"/>
        <end position="404"/>
    </location>
</feature>
<evidence type="ECO:0000256" key="2">
    <source>
        <dbReference type="ARBA" id="ARBA00008335"/>
    </source>
</evidence>
<evidence type="ECO:0000256" key="6">
    <source>
        <dbReference type="SAM" id="MobiDB-lite"/>
    </source>
</evidence>
<evidence type="ECO:0000256" key="4">
    <source>
        <dbReference type="ARBA" id="ARBA00022989"/>
    </source>
</evidence>
<dbReference type="Gene3D" id="1.20.1250.20">
    <property type="entry name" value="MFS general substrate transporter like domains"/>
    <property type="match status" value="1"/>
</dbReference>
<name>A0A1Y2DFS0_9PEZI</name>
<dbReference type="GO" id="GO:0022857">
    <property type="term" value="F:transmembrane transporter activity"/>
    <property type="evidence" value="ECO:0007669"/>
    <property type="project" value="InterPro"/>
</dbReference>
<keyword evidence="3 7" id="KW-0812">Transmembrane</keyword>
<reference evidence="8 9" key="1">
    <citation type="submission" date="2016-07" db="EMBL/GenBank/DDBJ databases">
        <title>Pervasive Adenine N6-methylation of Active Genes in Fungi.</title>
        <authorList>
            <consortium name="DOE Joint Genome Institute"/>
            <person name="Mondo S.J."/>
            <person name="Dannebaum R.O."/>
            <person name="Kuo R.C."/>
            <person name="Labutti K."/>
            <person name="Haridas S."/>
            <person name="Kuo A."/>
            <person name="Salamov A."/>
            <person name="Ahrendt S.R."/>
            <person name="Lipzen A."/>
            <person name="Sullivan W."/>
            <person name="Andreopoulos W.B."/>
            <person name="Clum A."/>
            <person name="Lindquist E."/>
            <person name="Daum C."/>
            <person name="Ramamoorthy G.K."/>
            <person name="Gryganskyi A."/>
            <person name="Culley D."/>
            <person name="Magnuson J.K."/>
            <person name="James T.Y."/>
            <person name="O'Malley M.A."/>
            <person name="Stajich J.E."/>
            <person name="Spatafora J.W."/>
            <person name="Visel A."/>
            <person name="Grigoriev I.V."/>
        </authorList>
    </citation>
    <scope>NUCLEOTIDE SEQUENCE [LARGE SCALE GENOMIC DNA]</scope>
    <source>
        <strain evidence="8 9">CBS 129021</strain>
    </source>
</reference>
<dbReference type="GO" id="GO:0016020">
    <property type="term" value="C:membrane"/>
    <property type="evidence" value="ECO:0007669"/>
    <property type="project" value="UniProtKB-SubCell"/>
</dbReference>
<evidence type="ECO:0000256" key="7">
    <source>
        <dbReference type="SAM" id="Phobius"/>
    </source>
</evidence>
<protein>
    <submittedName>
        <fullName evidence="8">Major facilitator superfamily domain-containing protein</fullName>
    </submittedName>
</protein>
<dbReference type="RefSeq" id="XP_040711156.1">
    <property type="nucleotide sequence ID" value="XM_040856802.1"/>
</dbReference>
<dbReference type="AlphaFoldDB" id="A0A1Y2DFS0"/>
<feature type="transmembrane region" description="Helical" evidence="7">
    <location>
        <begin position="206"/>
        <end position="225"/>
    </location>
</feature>
<dbReference type="GeneID" id="63773014"/>
<evidence type="ECO:0000313" key="9">
    <source>
        <dbReference type="Proteomes" id="UP000193689"/>
    </source>
</evidence>
<dbReference type="SUPFAM" id="SSF103473">
    <property type="entry name" value="MFS general substrate transporter"/>
    <property type="match status" value="1"/>
</dbReference>
<dbReference type="OrthoDB" id="5215911at2759"/>
<feature type="transmembrane region" description="Helical" evidence="7">
    <location>
        <begin position="424"/>
        <end position="448"/>
    </location>
</feature>
<feature type="transmembrane region" description="Helical" evidence="7">
    <location>
        <begin position="237"/>
        <end position="255"/>
    </location>
</feature>
<dbReference type="InterPro" id="IPR011701">
    <property type="entry name" value="MFS"/>
</dbReference>
<organism evidence="8 9">
    <name type="scientific">Pseudomassariella vexata</name>
    <dbReference type="NCBI Taxonomy" id="1141098"/>
    <lineage>
        <taxon>Eukaryota</taxon>
        <taxon>Fungi</taxon>
        <taxon>Dikarya</taxon>
        <taxon>Ascomycota</taxon>
        <taxon>Pezizomycotina</taxon>
        <taxon>Sordariomycetes</taxon>
        <taxon>Xylariomycetidae</taxon>
        <taxon>Amphisphaeriales</taxon>
        <taxon>Pseudomassariaceae</taxon>
        <taxon>Pseudomassariella</taxon>
    </lineage>
</organism>
<keyword evidence="5 7" id="KW-0472">Membrane</keyword>
<comment type="caution">
    <text evidence="8">The sequence shown here is derived from an EMBL/GenBank/DDBJ whole genome shotgun (WGS) entry which is preliminary data.</text>
</comment>
<dbReference type="STRING" id="1141098.A0A1Y2DFS0"/>
<feature type="transmembrane region" description="Helical" evidence="7">
    <location>
        <begin position="460"/>
        <end position="478"/>
    </location>
</feature>
<keyword evidence="4 7" id="KW-1133">Transmembrane helix</keyword>
<accession>A0A1Y2DFS0</accession>
<feature type="transmembrane region" description="Helical" evidence="7">
    <location>
        <begin position="510"/>
        <end position="529"/>
    </location>
</feature>
<feature type="transmembrane region" description="Helical" evidence="7">
    <location>
        <begin position="267"/>
        <end position="285"/>
    </location>
</feature>
<feature type="transmembrane region" description="Helical" evidence="7">
    <location>
        <begin position="297"/>
        <end position="317"/>
    </location>
</feature>
<feature type="transmembrane region" description="Helical" evidence="7">
    <location>
        <begin position="142"/>
        <end position="162"/>
    </location>
</feature>
<feature type="transmembrane region" description="Helical" evidence="7">
    <location>
        <begin position="590"/>
        <end position="612"/>
    </location>
</feature>
<sequence length="642" mass="69069">MVEPEKTHVLPLKDAKKLPELPPLDSPPEIGKSSADTTPTSSTQSPDRTSKPWTPVEKDQAIDIPQPSFSLSLKGTRPPRLVSKDVRPMTASTKRLSFSKLSSERTIKYGSGKHAHVELVPQPSEDATDPLNWPMWRKNLNFVALLYMVALVGVMKTIFISVNSTIAVTNNVSYTAVAALTAVPLMVSALAGVMSSIFAKVYGKRPMYLASTTLIFIGAVWNTSVMSSFGQNMAARVFQGLGWGAFDTLVLASLQDTFFDHERGSRIMIYYGVSVATTWGTPLLGGVASASSMGFSLQYDILNCFLVIGMLLVVFGAPETAFERQQLYKAQTPQQDFSQQGAWPTMTFTPAAAKAYLYKMKPWSYQVTSVNTGLLLQVPRAIAAPTTILLCIVTLLPYAGLWGLANSISLLFSIMPFMLPSNAIGTLLTGPFIMGTIVAVALVTPYFATRFTPKVHVTTLAAATGLASSALLTLGLYIEGCMMMPVSPDVSADAKPLSTMWSIGSSGSSMSFPFISLLLGLLAAGSLALDSTIRPMIQRSTAFTSSSLNVCLRNTADMHAAITCLRNFVAGALVVGLPSAVWAWDGLRSVCIGLGAAQVFVAAVVGVTWWGWEENVRRLDGRVMGLVDLKGLKKQGSFFNMD</sequence>
<comment type="subcellular location">
    <subcellularLocation>
        <location evidence="1">Membrane</location>
        <topology evidence="1">Multi-pass membrane protein</topology>
    </subcellularLocation>
</comment>
<proteinExistence type="inferred from homology"/>
<dbReference type="Proteomes" id="UP000193689">
    <property type="component" value="Unassembled WGS sequence"/>
</dbReference>
<feature type="compositionally biased region" description="Low complexity" evidence="6">
    <location>
        <begin position="27"/>
        <end position="47"/>
    </location>
</feature>
<evidence type="ECO:0000313" key="8">
    <source>
        <dbReference type="EMBL" id="ORY58121.1"/>
    </source>
</evidence>
<dbReference type="InterPro" id="IPR036259">
    <property type="entry name" value="MFS_trans_sf"/>
</dbReference>
<evidence type="ECO:0000256" key="1">
    <source>
        <dbReference type="ARBA" id="ARBA00004141"/>
    </source>
</evidence>